<protein>
    <submittedName>
        <fullName evidence="2">Putative secreted protein</fullName>
    </submittedName>
</protein>
<dbReference type="EMBL" id="GADI01005047">
    <property type="protein sequence ID" value="JAA68761.1"/>
    <property type="molecule type" value="mRNA"/>
</dbReference>
<organism evidence="2">
    <name type="scientific">Ixodes ricinus</name>
    <name type="common">Common tick</name>
    <name type="synonym">Acarus ricinus</name>
    <dbReference type="NCBI Taxonomy" id="34613"/>
    <lineage>
        <taxon>Eukaryota</taxon>
        <taxon>Metazoa</taxon>
        <taxon>Ecdysozoa</taxon>
        <taxon>Arthropoda</taxon>
        <taxon>Chelicerata</taxon>
        <taxon>Arachnida</taxon>
        <taxon>Acari</taxon>
        <taxon>Parasitiformes</taxon>
        <taxon>Ixodida</taxon>
        <taxon>Ixodoidea</taxon>
        <taxon>Ixodidae</taxon>
        <taxon>Ixodinae</taxon>
        <taxon>Ixodes</taxon>
    </lineage>
</organism>
<dbReference type="AlphaFoldDB" id="A0A0K8RCF9"/>
<keyword evidence="1" id="KW-0732">Signal</keyword>
<proteinExistence type="evidence at transcript level"/>
<name>A0A0K8RCF9_IXORI</name>
<feature type="signal peptide" evidence="1">
    <location>
        <begin position="1"/>
        <end position="21"/>
    </location>
</feature>
<evidence type="ECO:0000256" key="1">
    <source>
        <dbReference type="SAM" id="SignalP"/>
    </source>
</evidence>
<reference evidence="2" key="1">
    <citation type="submission" date="2012-12" db="EMBL/GenBank/DDBJ databases">
        <title>Identification and characterization of a phenylalanine ammonia-lyase gene family in Isatis indigotica Fort.</title>
        <authorList>
            <person name="Liu Q."/>
            <person name="Chen J."/>
            <person name="Zhou X."/>
            <person name="Di P."/>
            <person name="Xiao Y."/>
            <person name="Xuan H."/>
            <person name="Zhang L."/>
            <person name="Chen W."/>
        </authorList>
    </citation>
    <scope>NUCLEOTIDE SEQUENCE</scope>
    <source>
        <tissue evidence="2">Salivary gland</tissue>
    </source>
</reference>
<feature type="chain" id="PRO_5005516839" evidence="1">
    <location>
        <begin position="22"/>
        <end position="111"/>
    </location>
</feature>
<accession>A0A0K8RCF9</accession>
<sequence>MRVIFVALLSASFILCRSTQAKTHKKKTSDGPVVTISYLLYEPKVKGVTWEFQFNSSLRRIHRHAERWLQTQIFFPLKLRTSNIAQVDKEMLSKLDTLERNGTLVDPFKGL</sequence>
<evidence type="ECO:0000313" key="2">
    <source>
        <dbReference type="EMBL" id="JAA68761.1"/>
    </source>
</evidence>